<dbReference type="EMBL" id="JYNL01000039">
    <property type="protein sequence ID" value="KMO73444.1"/>
    <property type="molecule type" value="Genomic_DNA"/>
</dbReference>
<evidence type="ECO:0008006" key="4">
    <source>
        <dbReference type="Google" id="ProtNLM"/>
    </source>
</evidence>
<name>A0A0J6VTD0_9MYCO</name>
<accession>A0A0J6VTD0</accession>
<evidence type="ECO:0000256" key="1">
    <source>
        <dbReference type="SAM" id="Phobius"/>
    </source>
</evidence>
<dbReference type="PATRIC" id="fig|37916.4.peg.3738"/>
<evidence type="ECO:0000313" key="2">
    <source>
        <dbReference type="EMBL" id="KMO73444.1"/>
    </source>
</evidence>
<feature type="transmembrane region" description="Helical" evidence="1">
    <location>
        <begin position="16"/>
        <end position="40"/>
    </location>
</feature>
<sequence length="72" mass="7401">MFTSILGSIAVPKLKWLAAAMGGGLAAAALTNTCAMGMLLSRLPYNRDRACDSQTIIAQLVDTTAAQNATAS</sequence>
<dbReference type="AlphaFoldDB" id="A0A0J6VTD0"/>
<comment type="caution">
    <text evidence="2">The sequence shown here is derived from an EMBL/GenBank/DDBJ whole genome shotgun (WGS) entry which is preliminary data.</text>
</comment>
<keyword evidence="1" id="KW-1133">Transmembrane helix</keyword>
<protein>
    <recommendedName>
        <fullName evidence="4">Inner membrane protein YgaP</fullName>
    </recommendedName>
</protein>
<dbReference type="Gene3D" id="6.10.140.1340">
    <property type="match status" value="1"/>
</dbReference>
<keyword evidence="1" id="KW-0472">Membrane</keyword>
<keyword evidence="3" id="KW-1185">Reference proteome</keyword>
<dbReference type="STRING" id="37916.MCHLDSM_03790"/>
<reference evidence="2 3" key="1">
    <citation type="journal article" date="2015" name="Genome Biol. Evol.">
        <title>Characterization of Three Mycobacterium spp. with Potential Use in Bioremediation by Genome Sequencing and Comparative Genomics.</title>
        <authorList>
            <person name="Das S."/>
            <person name="Pettersson B.M."/>
            <person name="Behra P.R."/>
            <person name="Ramesh M."/>
            <person name="Dasgupta S."/>
            <person name="Bhattacharya A."/>
            <person name="Kirsebom L.A."/>
        </authorList>
    </citation>
    <scope>NUCLEOTIDE SEQUENCE [LARGE SCALE GENOMIC DNA]</scope>
    <source>
        <strain evidence="2 3">DSM 43826</strain>
    </source>
</reference>
<keyword evidence="1" id="KW-0812">Transmembrane</keyword>
<organism evidence="2 3">
    <name type="scientific">Mycolicibacterium chlorophenolicum</name>
    <dbReference type="NCBI Taxonomy" id="37916"/>
    <lineage>
        <taxon>Bacteria</taxon>
        <taxon>Bacillati</taxon>
        <taxon>Actinomycetota</taxon>
        <taxon>Actinomycetes</taxon>
        <taxon>Mycobacteriales</taxon>
        <taxon>Mycobacteriaceae</taxon>
        <taxon>Mycolicibacterium</taxon>
    </lineage>
</organism>
<evidence type="ECO:0000313" key="3">
    <source>
        <dbReference type="Proteomes" id="UP000036513"/>
    </source>
</evidence>
<gene>
    <name evidence="2" type="ORF">MCHLDSM_03790</name>
</gene>
<proteinExistence type="predicted"/>
<dbReference type="Proteomes" id="UP000036513">
    <property type="component" value="Unassembled WGS sequence"/>
</dbReference>